<dbReference type="Proteomes" id="UP000611629">
    <property type="component" value="Unassembled WGS sequence"/>
</dbReference>
<proteinExistence type="predicted"/>
<dbReference type="InterPro" id="IPR025377">
    <property type="entry name" value="DUF4367"/>
</dbReference>
<dbReference type="Pfam" id="PF14285">
    <property type="entry name" value="DUF4367"/>
    <property type="match status" value="1"/>
</dbReference>
<evidence type="ECO:0000259" key="2">
    <source>
        <dbReference type="Pfam" id="PF14285"/>
    </source>
</evidence>
<feature type="domain" description="DUF4367" evidence="2">
    <location>
        <begin position="211"/>
        <end position="314"/>
    </location>
</feature>
<dbReference type="AlphaFoldDB" id="A0A974BMP1"/>
<organism evidence="3 4">
    <name type="scientific">Sedimentibacter hydroxybenzoicus DSM 7310</name>
    <dbReference type="NCBI Taxonomy" id="1123245"/>
    <lineage>
        <taxon>Bacteria</taxon>
        <taxon>Bacillati</taxon>
        <taxon>Bacillota</taxon>
        <taxon>Tissierellia</taxon>
        <taxon>Sedimentibacter</taxon>
    </lineage>
</organism>
<evidence type="ECO:0000256" key="1">
    <source>
        <dbReference type="SAM" id="Phobius"/>
    </source>
</evidence>
<keyword evidence="1" id="KW-1133">Transmembrane helix</keyword>
<evidence type="ECO:0000313" key="3">
    <source>
        <dbReference type="EMBL" id="NYB75527.1"/>
    </source>
</evidence>
<comment type="caution">
    <text evidence="3">The sequence shown here is derived from an EMBL/GenBank/DDBJ whole genome shotgun (WGS) entry which is preliminary data.</text>
</comment>
<keyword evidence="4" id="KW-1185">Reference proteome</keyword>
<protein>
    <submittedName>
        <fullName evidence="3">DUF4367 domain-containing protein</fullName>
    </submittedName>
</protein>
<keyword evidence="1" id="KW-0472">Membrane</keyword>
<keyword evidence="1" id="KW-0812">Transmembrane</keyword>
<gene>
    <name evidence="3" type="ORF">HZF24_15370</name>
</gene>
<sequence>MKDVCELSFQDELHKISESDTNDIVYETLSKEHISILAKKIGLLPFEYRSILFFRYCFRSTPYETDKILKTENSKSKLYYIQKMLSNLMGIQNSLIDNNSMGEACKLSLPDEMKDYDNIEALKKPVYTKSFRKKLKEFNISQSNNNIYLSIAKKAAIFILIFIMSLSTVLVFNTEARTKLFNWIIEKFPKYSIFTSQNANEDTEQVDLSSFKIKYIPAGFELYNIHEMGNIVIYNYISKNNYILTVKLLIPLGEIKSYYDTENAVIEEFIFKESQAYIWQTDGITYLLWHWSGVDFHITGNLNKDEIIKIAENISK</sequence>
<evidence type="ECO:0000313" key="4">
    <source>
        <dbReference type="Proteomes" id="UP000611629"/>
    </source>
</evidence>
<dbReference type="EMBL" id="JACBNQ010000023">
    <property type="protein sequence ID" value="NYB75527.1"/>
    <property type="molecule type" value="Genomic_DNA"/>
</dbReference>
<feature type="transmembrane region" description="Helical" evidence="1">
    <location>
        <begin position="155"/>
        <end position="172"/>
    </location>
</feature>
<reference evidence="3" key="1">
    <citation type="submission" date="2020-07" db="EMBL/GenBank/DDBJ databases">
        <title>Genomic analysis of a strain of Sedimentibacter Hydroxybenzoicus DSM7310.</title>
        <authorList>
            <person name="Ma S."/>
        </authorList>
    </citation>
    <scope>NUCLEOTIDE SEQUENCE</scope>
    <source>
        <strain evidence="3">DSM 7310</strain>
    </source>
</reference>
<name>A0A974BMP1_SEDHY</name>
<accession>A0A974BMP1</accession>
<dbReference type="RefSeq" id="WP_179239234.1">
    <property type="nucleotide sequence ID" value="NZ_JACBNQ010000023.1"/>
</dbReference>